<dbReference type="AlphaFoldDB" id="A0A336LWR2"/>
<dbReference type="InterPro" id="IPR006912">
    <property type="entry name" value="Harbinger_derived_prot"/>
</dbReference>
<gene>
    <name evidence="1" type="primary">CSON006715</name>
</gene>
<protein>
    <submittedName>
        <fullName evidence="1">CSON006715 protein</fullName>
    </submittedName>
</protein>
<sequence>MKEFDDYFKVKFNCTGKRGLSSIQKCTVALRILAYGNVADSIDEYVKNKIPKIKYSINGTEKETGYWLADGIYTDWPIFVKTISESSNHKAALFSKNQESLRKDVERILVYYRASGIY</sequence>
<dbReference type="Pfam" id="PF04827">
    <property type="entry name" value="Plant_tran"/>
    <property type="match status" value="1"/>
</dbReference>
<dbReference type="PANTHER" id="PTHR47150">
    <property type="entry name" value="OS12G0169200 PROTEIN"/>
    <property type="match status" value="1"/>
</dbReference>
<reference evidence="1" key="1">
    <citation type="submission" date="2018-07" db="EMBL/GenBank/DDBJ databases">
        <authorList>
            <person name="Quirk P.G."/>
            <person name="Krulwich T.A."/>
        </authorList>
    </citation>
    <scope>NUCLEOTIDE SEQUENCE</scope>
</reference>
<dbReference type="PANTHER" id="PTHR47150:SF7">
    <property type="entry name" value="NUCLEASE"/>
    <property type="match status" value="1"/>
</dbReference>
<dbReference type="EMBL" id="UFQT01000252">
    <property type="protein sequence ID" value="SSX22404.1"/>
    <property type="molecule type" value="Genomic_DNA"/>
</dbReference>
<accession>A0A336LWR2</accession>
<organism evidence="1">
    <name type="scientific">Culicoides sonorensis</name>
    <name type="common">Biting midge</name>
    <dbReference type="NCBI Taxonomy" id="179676"/>
    <lineage>
        <taxon>Eukaryota</taxon>
        <taxon>Metazoa</taxon>
        <taxon>Ecdysozoa</taxon>
        <taxon>Arthropoda</taxon>
        <taxon>Hexapoda</taxon>
        <taxon>Insecta</taxon>
        <taxon>Pterygota</taxon>
        <taxon>Neoptera</taxon>
        <taxon>Endopterygota</taxon>
        <taxon>Diptera</taxon>
        <taxon>Nematocera</taxon>
        <taxon>Chironomoidea</taxon>
        <taxon>Ceratopogonidae</taxon>
        <taxon>Ceratopogoninae</taxon>
        <taxon>Culicoides</taxon>
        <taxon>Monoculicoides</taxon>
    </lineage>
</organism>
<name>A0A336LWR2_CULSO</name>
<evidence type="ECO:0000313" key="1">
    <source>
        <dbReference type="EMBL" id="SSX22404.1"/>
    </source>
</evidence>
<dbReference type="VEuPathDB" id="VectorBase:CSON006715"/>
<proteinExistence type="predicted"/>